<evidence type="ECO:0000313" key="2">
    <source>
        <dbReference type="EMBL" id="GAG69560.1"/>
    </source>
</evidence>
<sequence length="205" mass="22567">TISFESNKVFGTPDYPCIISNPPLNIETNIESISLPGQVQACMIDPVNKTVAGFMAPGVQLTGLAANFILSDGATAFVNGEIQESGLTSNDFTSSLIYTILSEDRFESSEWTIGITISSGLEITNKFDGRFNVFPNPTSDVVNIVNLDANQSFDLFVYNIIGEELFRITKTYMPAKIVMSDYPVGIYIFRLSNPNFLELHKVIVK</sequence>
<dbReference type="Gene3D" id="2.60.40.2340">
    <property type="match status" value="1"/>
</dbReference>
<evidence type="ECO:0000259" key="1">
    <source>
        <dbReference type="Pfam" id="PF18962"/>
    </source>
</evidence>
<name>X0ZIV3_9ZZZZ</name>
<protein>
    <recommendedName>
        <fullName evidence="1">Secretion system C-terminal sorting domain-containing protein</fullName>
    </recommendedName>
</protein>
<dbReference type="NCBIfam" id="TIGR04183">
    <property type="entry name" value="Por_Secre_tail"/>
    <property type="match status" value="1"/>
</dbReference>
<gene>
    <name evidence="2" type="ORF">S01H4_05176</name>
</gene>
<reference evidence="2" key="1">
    <citation type="journal article" date="2014" name="Front. Microbiol.">
        <title>High frequency of phylogenetically diverse reductive dehalogenase-homologous genes in deep subseafloor sedimentary metagenomes.</title>
        <authorList>
            <person name="Kawai M."/>
            <person name="Futagami T."/>
            <person name="Toyoda A."/>
            <person name="Takaki Y."/>
            <person name="Nishi S."/>
            <person name="Hori S."/>
            <person name="Arai W."/>
            <person name="Tsubouchi T."/>
            <person name="Morono Y."/>
            <person name="Uchiyama I."/>
            <person name="Ito T."/>
            <person name="Fujiyama A."/>
            <person name="Inagaki F."/>
            <person name="Takami H."/>
        </authorList>
    </citation>
    <scope>NUCLEOTIDE SEQUENCE</scope>
    <source>
        <strain evidence="2">Expedition CK06-06</strain>
    </source>
</reference>
<organism evidence="2">
    <name type="scientific">marine sediment metagenome</name>
    <dbReference type="NCBI Taxonomy" id="412755"/>
    <lineage>
        <taxon>unclassified sequences</taxon>
        <taxon>metagenomes</taxon>
        <taxon>ecological metagenomes</taxon>
    </lineage>
</organism>
<proteinExistence type="predicted"/>
<dbReference type="AlphaFoldDB" id="X0ZIV3"/>
<feature type="domain" description="Secretion system C-terminal sorting" evidence="1">
    <location>
        <begin position="133"/>
        <end position="204"/>
    </location>
</feature>
<accession>X0ZIV3</accession>
<feature type="non-terminal residue" evidence="2">
    <location>
        <position position="1"/>
    </location>
</feature>
<dbReference type="EMBL" id="BART01001473">
    <property type="protein sequence ID" value="GAG69560.1"/>
    <property type="molecule type" value="Genomic_DNA"/>
</dbReference>
<dbReference type="Pfam" id="PF18962">
    <property type="entry name" value="Por_Secre_tail"/>
    <property type="match status" value="1"/>
</dbReference>
<comment type="caution">
    <text evidence="2">The sequence shown here is derived from an EMBL/GenBank/DDBJ whole genome shotgun (WGS) entry which is preliminary data.</text>
</comment>
<dbReference type="InterPro" id="IPR026444">
    <property type="entry name" value="Secre_tail"/>
</dbReference>